<dbReference type="EMBL" id="BARW01000625">
    <property type="protein sequence ID" value="GAI66949.1"/>
    <property type="molecule type" value="Genomic_DNA"/>
</dbReference>
<organism evidence="1">
    <name type="scientific">marine sediment metagenome</name>
    <dbReference type="NCBI Taxonomy" id="412755"/>
    <lineage>
        <taxon>unclassified sequences</taxon>
        <taxon>metagenomes</taxon>
        <taxon>ecological metagenomes</taxon>
    </lineage>
</organism>
<comment type="caution">
    <text evidence="1">The sequence shown here is derived from an EMBL/GenBank/DDBJ whole genome shotgun (WGS) entry which is preliminary data.</text>
</comment>
<reference evidence="1" key="1">
    <citation type="journal article" date="2014" name="Front. Microbiol.">
        <title>High frequency of phylogenetically diverse reductive dehalogenase-homologous genes in deep subseafloor sedimentary metagenomes.</title>
        <authorList>
            <person name="Kawai M."/>
            <person name="Futagami T."/>
            <person name="Toyoda A."/>
            <person name="Takaki Y."/>
            <person name="Nishi S."/>
            <person name="Hori S."/>
            <person name="Arai W."/>
            <person name="Tsubouchi T."/>
            <person name="Morono Y."/>
            <person name="Uchiyama I."/>
            <person name="Ito T."/>
            <person name="Fujiyama A."/>
            <person name="Inagaki F."/>
            <person name="Takami H."/>
        </authorList>
    </citation>
    <scope>NUCLEOTIDE SEQUENCE</scope>
    <source>
        <strain evidence="1">Expedition CK06-06</strain>
    </source>
</reference>
<name>X1SGS8_9ZZZZ</name>
<evidence type="ECO:0000313" key="1">
    <source>
        <dbReference type="EMBL" id="GAI66949.1"/>
    </source>
</evidence>
<sequence length="44" mass="4876">GEHLDQKVERANSLETLWPRVFALSLEPATSAKSKGVRPSKLLD</sequence>
<feature type="non-terminal residue" evidence="1">
    <location>
        <position position="1"/>
    </location>
</feature>
<proteinExistence type="predicted"/>
<accession>X1SGS8</accession>
<dbReference type="AlphaFoldDB" id="X1SGS8"/>
<protein>
    <submittedName>
        <fullName evidence="1">Uncharacterized protein</fullName>
    </submittedName>
</protein>
<gene>
    <name evidence="1" type="ORF">S12H4_02521</name>
</gene>